<evidence type="ECO:0000313" key="2">
    <source>
        <dbReference type="EMBL" id="CAL8136710.1"/>
    </source>
</evidence>
<keyword evidence="1" id="KW-0472">Membrane</keyword>
<reference evidence="2 3" key="1">
    <citation type="submission" date="2024-08" db="EMBL/GenBank/DDBJ databases">
        <authorList>
            <person name="Cucini C."/>
            <person name="Frati F."/>
        </authorList>
    </citation>
    <scope>NUCLEOTIDE SEQUENCE [LARGE SCALE GENOMIC DNA]</scope>
</reference>
<protein>
    <submittedName>
        <fullName evidence="2">Uncharacterized protein</fullName>
    </submittedName>
</protein>
<sequence>MESATHLFEQEHHLITTISISIVVILVILLCIIFSVSVFYFRRYRKIQAFLSKTEVKEFFLGKPRNINNLENRLESTPGDEEADAIKFSGKYKLSANQISIGIR</sequence>
<name>A0ABP1RVV8_9HEXA</name>
<dbReference type="EMBL" id="CAXLJM020000111">
    <property type="protein sequence ID" value="CAL8136710.1"/>
    <property type="molecule type" value="Genomic_DNA"/>
</dbReference>
<keyword evidence="1" id="KW-0812">Transmembrane</keyword>
<keyword evidence="3" id="KW-1185">Reference proteome</keyword>
<comment type="caution">
    <text evidence="2">The sequence shown here is derived from an EMBL/GenBank/DDBJ whole genome shotgun (WGS) entry which is preliminary data.</text>
</comment>
<feature type="transmembrane region" description="Helical" evidence="1">
    <location>
        <begin position="20"/>
        <end position="41"/>
    </location>
</feature>
<proteinExistence type="predicted"/>
<evidence type="ECO:0000313" key="3">
    <source>
        <dbReference type="Proteomes" id="UP001642540"/>
    </source>
</evidence>
<gene>
    <name evidence="2" type="ORF">ODALV1_LOCUS26576</name>
</gene>
<dbReference type="Proteomes" id="UP001642540">
    <property type="component" value="Unassembled WGS sequence"/>
</dbReference>
<organism evidence="2 3">
    <name type="scientific">Orchesella dallaii</name>
    <dbReference type="NCBI Taxonomy" id="48710"/>
    <lineage>
        <taxon>Eukaryota</taxon>
        <taxon>Metazoa</taxon>
        <taxon>Ecdysozoa</taxon>
        <taxon>Arthropoda</taxon>
        <taxon>Hexapoda</taxon>
        <taxon>Collembola</taxon>
        <taxon>Entomobryomorpha</taxon>
        <taxon>Entomobryoidea</taxon>
        <taxon>Orchesellidae</taxon>
        <taxon>Orchesellinae</taxon>
        <taxon>Orchesella</taxon>
    </lineage>
</organism>
<evidence type="ECO:0000256" key="1">
    <source>
        <dbReference type="SAM" id="Phobius"/>
    </source>
</evidence>
<accession>A0ABP1RVV8</accession>
<keyword evidence="1" id="KW-1133">Transmembrane helix</keyword>